<comment type="caution">
    <text evidence="4">The sequence shown here is derived from an EMBL/GenBank/DDBJ whole genome shotgun (WGS) entry which is preliminary data.</text>
</comment>
<evidence type="ECO:0000313" key="5">
    <source>
        <dbReference type="Proteomes" id="UP000562415"/>
    </source>
</evidence>
<feature type="domain" description="C2" evidence="3">
    <location>
        <begin position="544"/>
        <end position="678"/>
    </location>
</feature>
<evidence type="ECO:0000313" key="4">
    <source>
        <dbReference type="EMBL" id="NWS50194.1"/>
    </source>
</evidence>
<dbReference type="InterPro" id="IPR039725">
    <property type="entry name" value="CC2D1A/B"/>
</dbReference>
<reference evidence="4 5" key="1">
    <citation type="submission" date="2019-09" db="EMBL/GenBank/DDBJ databases">
        <title>Bird 10,000 Genomes (B10K) Project - Family phase.</title>
        <authorList>
            <person name="Zhang G."/>
        </authorList>
    </citation>
    <scope>NUCLEOTIDE SEQUENCE [LARGE SCALE GENOMIC DNA]</scope>
    <source>
        <strain evidence="4">B10K-DU-017-47</strain>
    </source>
</reference>
<feature type="non-terminal residue" evidence="4">
    <location>
        <position position="1"/>
    </location>
</feature>
<dbReference type="InterPro" id="IPR000008">
    <property type="entry name" value="C2_dom"/>
</dbReference>
<evidence type="ECO:0000256" key="1">
    <source>
        <dbReference type="ARBA" id="ARBA00010672"/>
    </source>
</evidence>
<keyword evidence="5" id="KW-1185">Reference proteome</keyword>
<dbReference type="PANTHER" id="PTHR13076">
    <property type="entry name" value="COILED-COIL AND C2 DOMAIN-CONTAINING PROTEIN 1-LIKE"/>
    <property type="match status" value="1"/>
</dbReference>
<dbReference type="Gene3D" id="2.60.40.150">
    <property type="entry name" value="C2 domain"/>
    <property type="match status" value="1"/>
</dbReference>
<protein>
    <submittedName>
        <fullName evidence="4">C2D1A protein</fullName>
    </submittedName>
</protein>
<accession>A0A7K5FZR6</accession>
<dbReference type="PROSITE" id="PS50004">
    <property type="entry name" value="C2"/>
    <property type="match status" value="1"/>
</dbReference>
<dbReference type="SMART" id="SM00239">
    <property type="entry name" value="C2"/>
    <property type="match status" value="1"/>
</dbReference>
<dbReference type="Proteomes" id="UP000562415">
    <property type="component" value="Unassembled WGS sequence"/>
</dbReference>
<dbReference type="InterPro" id="IPR006608">
    <property type="entry name" value="CC2D1A/B_DM14"/>
</dbReference>
<feature type="region of interest" description="Disordered" evidence="2">
    <location>
        <begin position="365"/>
        <end position="399"/>
    </location>
</feature>
<dbReference type="GO" id="GO:0001227">
    <property type="term" value="F:DNA-binding transcription repressor activity, RNA polymerase II-specific"/>
    <property type="evidence" value="ECO:0007669"/>
    <property type="project" value="InterPro"/>
</dbReference>
<dbReference type="PANTHER" id="PTHR13076:SF8">
    <property type="entry name" value="COILED-COIL AND C2 DOMAIN-CONTAINING PROTEIN 1A"/>
    <property type="match status" value="1"/>
</dbReference>
<name>A0A7K5FZR6_PROAR</name>
<dbReference type="EMBL" id="VYZH01008106">
    <property type="protein sequence ID" value="NWS50194.1"/>
    <property type="molecule type" value="Genomic_DNA"/>
</dbReference>
<dbReference type="AlphaFoldDB" id="A0A7K5FZR6"/>
<evidence type="ECO:0000259" key="3">
    <source>
        <dbReference type="PROSITE" id="PS50004"/>
    </source>
</evidence>
<dbReference type="Pfam" id="PF00168">
    <property type="entry name" value="C2"/>
    <property type="match status" value="1"/>
</dbReference>
<sequence length="716" mass="78187">MAFEGGDPGVLEQIPASAPLGMEAIEAMAALCMKDPEEEEELEDEDGLMAELQEVLGSADTPEPSAKVPEAAPELGNTEALLLERVALYRAAIASTGAGPRLRRYQRGLKTLETMLECVRKGKPIQEEEIPPPVALGKAPGPPPAPPSHPDKASSLDVAASQGIQHSQELRSRQHQYKVLALQAKRRGDMATATKCYREAKRFDALLDAVAKGQPVEPSLVPPPPDQLPEEPEPHPTVEPEAKPAPPSSAGSEAVLQALQLRMRRYEAAAAAAGMQGDARKARMHQRIVKQYQEAIRAHAAGKAVDLSELPVPPGFQPIQGMDAGGEQSVAVVLEQALRLVGQEEHEEEEDGAKEAQIPAQIPAHPSATGARSQPQQPPPPRAVDATGAGTKAGSRAQQQLRFLQSRREQLLEAALGSKRRGDVEGAKLFLRQAKALEPALEASRRGLPVDISKVPEAPGIPELFLLEPRSGTRIPPEAAARFQALLRLLRRQHEMCVSHSKQFTQLGNLTETTKFEALAQECRRSLELLQRAHAAGAPVPRHHQEQRTFTTIRSFPELGPSDMELAIVKGMNLPAPQGLAPKDLDTLVRFEFPHPSAEEPQRDKTATVKSTDCPEFRERFRLRLLRGHRGLRRVLRSKGIKFEVSHKGGLFKPDRILGSASLRLDALETTCEVREVLELLDGRRRTGGTLEVLVRLREPLGAPELRSHTEPWLVI</sequence>
<feature type="non-terminal residue" evidence="4">
    <location>
        <position position="716"/>
    </location>
</feature>
<dbReference type="InterPro" id="IPR035892">
    <property type="entry name" value="C2_domain_sf"/>
</dbReference>
<dbReference type="FunFam" id="2.60.40.150:FF:000264">
    <property type="entry name" value="Coiled-coil and C2 domain containing 1B"/>
    <property type="match status" value="1"/>
</dbReference>
<comment type="similarity">
    <text evidence="1">Belongs to the CC2D1 family.</text>
</comment>
<feature type="region of interest" description="Disordered" evidence="2">
    <location>
        <begin position="123"/>
        <end position="174"/>
    </location>
</feature>
<dbReference type="OrthoDB" id="19996at2759"/>
<dbReference type="SMART" id="SM00685">
    <property type="entry name" value="DM14"/>
    <property type="match status" value="4"/>
</dbReference>
<dbReference type="SUPFAM" id="SSF49562">
    <property type="entry name" value="C2 domain (Calcium/lipid-binding domain, CaLB)"/>
    <property type="match status" value="1"/>
</dbReference>
<organism evidence="4 5">
    <name type="scientific">Probosciger aterrimus</name>
    <name type="common">Palm cockatoo</name>
    <dbReference type="NCBI Taxonomy" id="141839"/>
    <lineage>
        <taxon>Eukaryota</taxon>
        <taxon>Metazoa</taxon>
        <taxon>Chordata</taxon>
        <taxon>Craniata</taxon>
        <taxon>Vertebrata</taxon>
        <taxon>Euteleostomi</taxon>
        <taxon>Archelosauria</taxon>
        <taxon>Archosauria</taxon>
        <taxon>Dinosauria</taxon>
        <taxon>Saurischia</taxon>
        <taxon>Theropoda</taxon>
        <taxon>Coelurosauria</taxon>
        <taxon>Aves</taxon>
        <taxon>Neognathae</taxon>
        <taxon>Neoaves</taxon>
        <taxon>Telluraves</taxon>
        <taxon>Australaves</taxon>
        <taxon>Psittaciformes</taxon>
        <taxon>Cacatuidae</taxon>
        <taxon>Probosciger</taxon>
    </lineage>
</organism>
<feature type="compositionally biased region" description="Basic and acidic residues" evidence="2">
    <location>
        <begin position="232"/>
        <end position="242"/>
    </location>
</feature>
<feature type="region of interest" description="Disordered" evidence="2">
    <location>
        <begin position="215"/>
        <end position="252"/>
    </location>
</feature>
<dbReference type="Pfam" id="PF21528">
    <property type="entry name" value="CC2D1A-B_DM14"/>
    <property type="match status" value="2"/>
</dbReference>
<gene>
    <name evidence="4" type="primary">Cc2d1a</name>
    <name evidence="4" type="ORF">PROATE_R14987</name>
</gene>
<proteinExistence type="inferred from homology"/>
<evidence type="ECO:0000256" key="2">
    <source>
        <dbReference type="SAM" id="MobiDB-lite"/>
    </source>
</evidence>